<keyword evidence="8" id="KW-0648">Protein biosynthesis</keyword>
<dbReference type="InterPro" id="IPR032678">
    <property type="entry name" value="tRNA-synt_1_cat_dom"/>
</dbReference>
<keyword evidence="9" id="KW-0030">Aminoacyl-tRNA synthetase</keyword>
<evidence type="ECO:0000256" key="4">
    <source>
        <dbReference type="ARBA" id="ARBA00022723"/>
    </source>
</evidence>
<reference evidence="13" key="1">
    <citation type="submission" date="2019-11" db="UniProtKB">
        <authorList>
            <consortium name="WormBaseParasite"/>
        </authorList>
    </citation>
    <scope>IDENTIFICATION</scope>
</reference>
<dbReference type="GO" id="GO:0046872">
    <property type="term" value="F:metal ion binding"/>
    <property type="evidence" value="ECO:0007669"/>
    <property type="project" value="UniProtKB-KW"/>
</dbReference>
<dbReference type="GO" id="GO:0004817">
    <property type="term" value="F:cysteine-tRNA ligase activity"/>
    <property type="evidence" value="ECO:0007669"/>
    <property type="project" value="UniProtKB-EC"/>
</dbReference>
<dbReference type="HAMAP" id="MF_00041">
    <property type="entry name" value="Cys_tRNA_synth"/>
    <property type="match status" value="1"/>
</dbReference>
<evidence type="ECO:0000256" key="5">
    <source>
        <dbReference type="ARBA" id="ARBA00022741"/>
    </source>
</evidence>
<feature type="domain" description="tRNA synthetases class I catalytic" evidence="12">
    <location>
        <begin position="68"/>
        <end position="462"/>
    </location>
</feature>
<dbReference type="GO" id="GO:0006423">
    <property type="term" value="P:cysteinyl-tRNA aminoacylation"/>
    <property type="evidence" value="ECO:0007669"/>
    <property type="project" value="InterPro"/>
</dbReference>
<dbReference type="InterPro" id="IPR024909">
    <property type="entry name" value="Cys-tRNA/MSH_ligase"/>
</dbReference>
<dbReference type="AlphaFoldDB" id="A0A5K3FSP0"/>
<dbReference type="InterPro" id="IPR015803">
    <property type="entry name" value="Cys-tRNA-ligase"/>
</dbReference>
<evidence type="ECO:0000256" key="10">
    <source>
        <dbReference type="ARBA" id="ARBA00031499"/>
    </source>
</evidence>
<keyword evidence="7" id="KW-0067">ATP-binding</keyword>
<organism evidence="13">
    <name type="scientific">Mesocestoides corti</name>
    <name type="common">Flatworm</name>
    <dbReference type="NCBI Taxonomy" id="53468"/>
    <lineage>
        <taxon>Eukaryota</taxon>
        <taxon>Metazoa</taxon>
        <taxon>Spiralia</taxon>
        <taxon>Lophotrochozoa</taxon>
        <taxon>Platyhelminthes</taxon>
        <taxon>Cestoda</taxon>
        <taxon>Eucestoda</taxon>
        <taxon>Cyclophyllidea</taxon>
        <taxon>Mesocestoididae</taxon>
        <taxon>Mesocestoides</taxon>
    </lineage>
</organism>
<evidence type="ECO:0000256" key="9">
    <source>
        <dbReference type="ARBA" id="ARBA00023146"/>
    </source>
</evidence>
<feature type="coiled-coil region" evidence="11">
    <location>
        <begin position="785"/>
        <end position="814"/>
    </location>
</feature>
<accession>A0A5K3FSP0</accession>
<protein>
    <recommendedName>
        <fullName evidence="2">cysteine--tRNA ligase</fullName>
        <ecNumber evidence="2">6.1.1.16</ecNumber>
    </recommendedName>
    <alternativeName>
        <fullName evidence="10">Cysteinyl-tRNA synthetase</fullName>
    </alternativeName>
</protein>
<proteinExistence type="inferred from homology"/>
<keyword evidence="3" id="KW-0436">Ligase</keyword>
<dbReference type="PANTHER" id="PTHR10890:SF3">
    <property type="entry name" value="CYSTEINE--TRNA LIGASE, CYTOPLASMIC"/>
    <property type="match status" value="1"/>
</dbReference>
<name>A0A5K3FSP0_MESCO</name>
<evidence type="ECO:0000256" key="6">
    <source>
        <dbReference type="ARBA" id="ARBA00022833"/>
    </source>
</evidence>
<keyword evidence="11" id="KW-0175">Coiled coil</keyword>
<dbReference type="GO" id="GO:0005737">
    <property type="term" value="C:cytoplasm"/>
    <property type="evidence" value="ECO:0007669"/>
    <property type="project" value="TreeGrafter"/>
</dbReference>
<evidence type="ECO:0000259" key="12">
    <source>
        <dbReference type="Pfam" id="PF01406"/>
    </source>
</evidence>
<evidence type="ECO:0000256" key="2">
    <source>
        <dbReference type="ARBA" id="ARBA00012832"/>
    </source>
</evidence>
<keyword evidence="5" id="KW-0547">Nucleotide-binding</keyword>
<dbReference type="NCBIfam" id="TIGR00435">
    <property type="entry name" value="cysS"/>
    <property type="match status" value="1"/>
</dbReference>
<dbReference type="PANTHER" id="PTHR10890">
    <property type="entry name" value="CYSTEINYL-TRNA SYNTHETASE"/>
    <property type="match status" value="1"/>
</dbReference>
<comment type="cofactor">
    <cofactor evidence="1">
        <name>Zn(2+)</name>
        <dbReference type="ChEBI" id="CHEBI:29105"/>
    </cofactor>
</comment>
<dbReference type="PRINTS" id="PR00983">
    <property type="entry name" value="TRNASYNTHCYS"/>
</dbReference>
<dbReference type="GO" id="GO:0005524">
    <property type="term" value="F:ATP binding"/>
    <property type="evidence" value="ECO:0007669"/>
    <property type="project" value="UniProtKB-KW"/>
</dbReference>
<evidence type="ECO:0000256" key="3">
    <source>
        <dbReference type="ARBA" id="ARBA00022598"/>
    </source>
</evidence>
<dbReference type="WBParaSite" id="MCU_011299-RC">
    <property type="protein sequence ID" value="MCU_011299-RC"/>
    <property type="gene ID" value="MCU_011299"/>
</dbReference>
<dbReference type="EC" id="6.1.1.16" evidence="2"/>
<evidence type="ECO:0000313" key="13">
    <source>
        <dbReference type="WBParaSite" id="MCU_011299-RC"/>
    </source>
</evidence>
<dbReference type="Pfam" id="PF01406">
    <property type="entry name" value="tRNA-synt_1e"/>
    <property type="match status" value="1"/>
</dbReference>
<sequence>MRTWSTFRRLRPLYSSFVLPEVLRLVSTTGIMERRSAPTWNLPTPDVKADLPPLKLYNSLTNSKVLFVPKRGKEVSWYCCGPTVYDSSHMGHARSYISFDIIRRVLADYFGFKVKYVMNITDIDDKIIKRARQNYLIERYFEDVSSLKEVKEDIRSAIKMMDEKSKSHPEMDQRVFLKREAERLRMLLTARTSVTSLLTGAQDALAAYLDSKHGSSICDYKIFESLPRRMEQEFHSDMRALNVLDADKLTRVSEYIGPIVAYIQTIIDNGFAYVVESGSVYFNTKKFANTEGHFYAKLVPTAYGDVAKLASGEGDLSAAETEKQTFSDFALWKASKPGEPSWPSPWGQGRPGWHIECSVMASDAFGESLDIHTGGVDLKFPHHDNELAQAEAFFGHSHWVNYFLHAGHLTISGCKMSKSLKNFITIQDALKQYSARELRFAFLLHSWRDTLDYGAETMNQASAFNKTVSDFLFNVSHTLRLLSSAKPDTNDELPEALNLSEALAVAEREVFEALCDSIDTRRAMSAIRELINASNQAECSQPLASSSPHLIPRAHQSYAIAAFILRLLGVFGAADGTGVAKAWTTVGRGGGGPPPITVDQVVKAASKPVWVSMDAPKVEVLAAALHGALLACNQFISDLQDAAANANEVDAIVRNFEAYLRKEFNLDLTSLPNDALAVFNCALKHTVREESRLKELINGHPSALEEDAWPVVARLLYAAADLRQSVRVYAKSPAAKSAGLSAKLLVACDRLRDNYFPACGVRLQDRTDLATDKADLPAVGLVDAKLLASEKREKAEKEAEKAALKAQRAQIKEDTARLPPSEMFRSQTDKYSAFDDKGMPTHDSAGKEITKTQLKKLQKLYDAQAKRHEAYLANHGS</sequence>
<keyword evidence="4" id="KW-0479">Metal-binding</keyword>
<evidence type="ECO:0000256" key="1">
    <source>
        <dbReference type="ARBA" id="ARBA00001947"/>
    </source>
</evidence>
<evidence type="ECO:0000256" key="7">
    <source>
        <dbReference type="ARBA" id="ARBA00022840"/>
    </source>
</evidence>
<evidence type="ECO:0000256" key="11">
    <source>
        <dbReference type="SAM" id="Coils"/>
    </source>
</evidence>
<dbReference type="SUPFAM" id="SSF52374">
    <property type="entry name" value="Nucleotidylyl transferase"/>
    <property type="match status" value="1"/>
</dbReference>
<keyword evidence="6" id="KW-0862">Zinc</keyword>
<dbReference type="Gene3D" id="3.40.50.620">
    <property type="entry name" value="HUPs"/>
    <property type="match status" value="1"/>
</dbReference>
<dbReference type="InterPro" id="IPR014729">
    <property type="entry name" value="Rossmann-like_a/b/a_fold"/>
</dbReference>
<evidence type="ECO:0000256" key="8">
    <source>
        <dbReference type="ARBA" id="ARBA00022917"/>
    </source>
</evidence>
<dbReference type="CDD" id="cd00672">
    <property type="entry name" value="CysRS_core"/>
    <property type="match status" value="1"/>
</dbReference>